<organism evidence="12 13">
    <name type="scientific">Paragonimus westermani</name>
    <dbReference type="NCBI Taxonomy" id="34504"/>
    <lineage>
        <taxon>Eukaryota</taxon>
        <taxon>Metazoa</taxon>
        <taxon>Spiralia</taxon>
        <taxon>Lophotrochozoa</taxon>
        <taxon>Platyhelminthes</taxon>
        <taxon>Trematoda</taxon>
        <taxon>Digenea</taxon>
        <taxon>Plagiorchiida</taxon>
        <taxon>Troglotremata</taxon>
        <taxon>Troglotrematidae</taxon>
        <taxon>Paragonimus</taxon>
    </lineage>
</organism>
<keyword evidence="3" id="KW-0645">Protease</keyword>
<evidence type="ECO:0000313" key="13">
    <source>
        <dbReference type="Proteomes" id="UP000324629"/>
    </source>
</evidence>
<dbReference type="GO" id="GO:0016829">
    <property type="term" value="F:lyase activity"/>
    <property type="evidence" value="ECO:0007669"/>
    <property type="project" value="UniProtKB-KW"/>
</dbReference>
<keyword evidence="13" id="KW-1185">Reference proteome</keyword>
<evidence type="ECO:0000256" key="2">
    <source>
        <dbReference type="ARBA" id="ARBA00015888"/>
    </source>
</evidence>
<evidence type="ECO:0000256" key="6">
    <source>
        <dbReference type="ARBA" id="ARBA00023124"/>
    </source>
</evidence>
<evidence type="ECO:0000256" key="5">
    <source>
        <dbReference type="ARBA" id="ARBA00022801"/>
    </source>
</evidence>
<evidence type="ECO:0000256" key="10">
    <source>
        <dbReference type="ARBA" id="ARBA00030898"/>
    </source>
</evidence>
<proteinExistence type="inferred from homology"/>
<keyword evidence="4" id="KW-0227">DNA damage</keyword>
<evidence type="ECO:0000256" key="1">
    <source>
        <dbReference type="ARBA" id="ARBA00008136"/>
    </source>
</evidence>
<dbReference type="InterPro" id="IPR003738">
    <property type="entry name" value="SRAP"/>
</dbReference>
<dbReference type="SUPFAM" id="SSF143081">
    <property type="entry name" value="BB1717-like"/>
    <property type="match status" value="1"/>
</dbReference>
<dbReference type="Pfam" id="PF02586">
    <property type="entry name" value="SRAP"/>
    <property type="match status" value="2"/>
</dbReference>
<dbReference type="InterPro" id="IPR036590">
    <property type="entry name" value="SRAP-like"/>
</dbReference>
<evidence type="ECO:0000313" key="12">
    <source>
        <dbReference type="EMBL" id="KAA3673923.1"/>
    </source>
</evidence>
<dbReference type="PANTHER" id="PTHR13604">
    <property type="entry name" value="DC12-RELATED"/>
    <property type="match status" value="1"/>
</dbReference>
<evidence type="ECO:0000256" key="9">
    <source>
        <dbReference type="ARBA" id="ARBA00030390"/>
    </source>
</evidence>
<sequence>MCGRTACVLDKDAICKRCSLNLTSSVGTVIPEWINFNAKHQYVPSYNIAPGSFTPILTLGTTVRCPSSKAVIQPMRWGLVPSFTRDDSAGDFATSNARIESLLVKPTYGSAMRQGKRCVVLAQGSIALLTLTCAPTTPWSPGYNFYEWKSVNGRKQPYYISPSDPKRLLMMAGVFSYHEQKQVILNTDDEVFAWLDSFNIGANQELFCSITDVWSFIFALTQAYNSLLQLAKQMKSVPLSIHPVTPRMNSTGFNEPTCIVPLDETVELKNPVKSLGSQDVLASFLKRAAKPEQEEQPVARKLVAYSSNPSETKPSLPFDCHYHACKKEPE</sequence>
<dbReference type="PANTHER" id="PTHR13604:SF0">
    <property type="entry name" value="ABASIC SITE PROCESSING PROTEIN HMCES"/>
    <property type="match status" value="1"/>
</dbReference>
<accession>A0A5J4NEP7</accession>
<dbReference type="GO" id="GO:0106300">
    <property type="term" value="P:protein-DNA covalent cross-linking repair"/>
    <property type="evidence" value="ECO:0007669"/>
    <property type="project" value="InterPro"/>
</dbReference>
<protein>
    <recommendedName>
        <fullName evidence="2">Abasic site processing protein HMCES</fullName>
    </recommendedName>
    <alternativeName>
        <fullName evidence="9">Embryonic stem cell-specific 5-hydroxymethylcytosine-binding protein</fullName>
    </alternativeName>
    <alternativeName>
        <fullName evidence="10">Peptidase HMCES</fullName>
    </alternativeName>
    <alternativeName>
        <fullName evidence="11">SRAP domain-containing protein 1</fullName>
    </alternativeName>
</protein>
<dbReference type="GO" id="GO:0003697">
    <property type="term" value="F:single-stranded DNA binding"/>
    <property type="evidence" value="ECO:0007669"/>
    <property type="project" value="InterPro"/>
</dbReference>
<keyword evidence="8" id="KW-0456">Lyase</keyword>
<dbReference type="AlphaFoldDB" id="A0A5J4NEP7"/>
<dbReference type="Proteomes" id="UP000324629">
    <property type="component" value="Unassembled WGS sequence"/>
</dbReference>
<comment type="similarity">
    <text evidence="1">Belongs to the SOS response-associated peptidase family.</text>
</comment>
<evidence type="ECO:0000256" key="3">
    <source>
        <dbReference type="ARBA" id="ARBA00022670"/>
    </source>
</evidence>
<reference evidence="12 13" key="1">
    <citation type="journal article" date="2019" name="Gigascience">
        <title>Whole-genome sequence of the oriental lung fluke Paragonimus westermani.</title>
        <authorList>
            <person name="Oey H."/>
            <person name="Zakrzewski M."/>
            <person name="Narain K."/>
            <person name="Devi K.R."/>
            <person name="Agatsuma T."/>
            <person name="Nawaratna S."/>
            <person name="Gobert G.N."/>
            <person name="Jones M.K."/>
            <person name="Ragan M.A."/>
            <person name="McManus D.P."/>
            <person name="Krause L."/>
        </authorList>
    </citation>
    <scope>NUCLEOTIDE SEQUENCE [LARGE SCALE GENOMIC DNA]</scope>
    <source>
        <strain evidence="12 13">IND2009</strain>
    </source>
</reference>
<evidence type="ECO:0000256" key="11">
    <source>
        <dbReference type="ARBA" id="ARBA00031130"/>
    </source>
</evidence>
<name>A0A5J4NEP7_9TREM</name>
<keyword evidence="6" id="KW-0190">Covalent protein-DNA linkage</keyword>
<dbReference type="EMBL" id="QNGE01003536">
    <property type="protein sequence ID" value="KAA3673923.1"/>
    <property type="molecule type" value="Genomic_DNA"/>
</dbReference>
<comment type="caution">
    <text evidence="12">The sequence shown here is derived from an EMBL/GenBank/DDBJ whole genome shotgun (WGS) entry which is preliminary data.</text>
</comment>
<dbReference type="GO" id="GO:0006508">
    <property type="term" value="P:proteolysis"/>
    <property type="evidence" value="ECO:0007669"/>
    <property type="project" value="UniProtKB-KW"/>
</dbReference>
<dbReference type="Gene3D" id="3.90.1680.10">
    <property type="entry name" value="SOS response associated peptidase-like"/>
    <property type="match status" value="2"/>
</dbReference>
<evidence type="ECO:0000256" key="8">
    <source>
        <dbReference type="ARBA" id="ARBA00023239"/>
    </source>
</evidence>
<keyword evidence="7" id="KW-0238">DNA-binding</keyword>
<evidence type="ECO:0000256" key="7">
    <source>
        <dbReference type="ARBA" id="ARBA00023125"/>
    </source>
</evidence>
<dbReference type="GO" id="GO:0008233">
    <property type="term" value="F:peptidase activity"/>
    <property type="evidence" value="ECO:0007669"/>
    <property type="project" value="UniProtKB-KW"/>
</dbReference>
<gene>
    <name evidence="12" type="ORF">DEA37_0007665</name>
</gene>
<evidence type="ECO:0000256" key="4">
    <source>
        <dbReference type="ARBA" id="ARBA00022763"/>
    </source>
</evidence>
<keyword evidence="5" id="KW-0378">Hydrolase</keyword>